<dbReference type="Pfam" id="PF00854">
    <property type="entry name" value="PTR2"/>
    <property type="match status" value="1"/>
</dbReference>
<dbReference type="InterPro" id="IPR000109">
    <property type="entry name" value="POT_fam"/>
</dbReference>
<feature type="transmembrane region" description="Helical" evidence="7">
    <location>
        <begin position="113"/>
        <end position="132"/>
    </location>
</feature>
<keyword evidence="3 7" id="KW-0812">Transmembrane</keyword>
<reference evidence="8 9" key="1">
    <citation type="journal article" date="2023" name="bioRxiv">
        <title>Genome report: Whole genome sequence and annotation of Penstemon davidsonii.</title>
        <authorList>
            <person name="Ostevik K.L."/>
            <person name="Alabady M."/>
            <person name="Zhang M."/>
            <person name="Rausher M.D."/>
        </authorList>
    </citation>
    <scope>NUCLEOTIDE SEQUENCE [LARGE SCALE GENOMIC DNA]</scope>
    <source>
        <strain evidence="8">DNT005</strain>
        <tissue evidence="8">Whole leaf</tissue>
    </source>
</reference>
<dbReference type="EMBL" id="JAYDYQ010002534">
    <property type="protein sequence ID" value="KAK4483599.1"/>
    <property type="molecule type" value="Genomic_DNA"/>
</dbReference>
<evidence type="ECO:0000313" key="9">
    <source>
        <dbReference type="Proteomes" id="UP001291926"/>
    </source>
</evidence>
<comment type="subcellular location">
    <subcellularLocation>
        <location evidence="1">Membrane</location>
        <topology evidence="1">Multi-pass membrane protein</topology>
    </subcellularLocation>
</comment>
<name>A0ABR0D3L3_9LAMI</name>
<accession>A0ABR0D3L3</accession>
<gene>
    <name evidence="8" type="ORF">RD792_010798</name>
</gene>
<organism evidence="8 9">
    <name type="scientific">Penstemon davidsonii</name>
    <dbReference type="NCBI Taxonomy" id="160366"/>
    <lineage>
        <taxon>Eukaryota</taxon>
        <taxon>Viridiplantae</taxon>
        <taxon>Streptophyta</taxon>
        <taxon>Embryophyta</taxon>
        <taxon>Tracheophyta</taxon>
        <taxon>Spermatophyta</taxon>
        <taxon>Magnoliopsida</taxon>
        <taxon>eudicotyledons</taxon>
        <taxon>Gunneridae</taxon>
        <taxon>Pentapetalae</taxon>
        <taxon>asterids</taxon>
        <taxon>lamiids</taxon>
        <taxon>Lamiales</taxon>
        <taxon>Plantaginaceae</taxon>
        <taxon>Cheloneae</taxon>
        <taxon>Penstemon</taxon>
    </lineage>
</organism>
<dbReference type="SUPFAM" id="SSF103473">
    <property type="entry name" value="MFS general substrate transporter"/>
    <property type="match status" value="1"/>
</dbReference>
<protein>
    <submittedName>
        <fullName evidence="8">Uncharacterized protein</fullName>
    </submittedName>
</protein>
<dbReference type="Proteomes" id="UP001291926">
    <property type="component" value="Unassembled WGS sequence"/>
</dbReference>
<dbReference type="PANTHER" id="PTHR11654">
    <property type="entry name" value="OLIGOPEPTIDE TRANSPORTER-RELATED"/>
    <property type="match status" value="1"/>
</dbReference>
<sequence>MVAAALTEIKRLRVAESHGMTHDSVATVPLSVFWLTPQFLLVGSGEAFTYIGQLDFFLRECPKGMKTMSTGLFLSTLSLGFFLSSILVTIVHMVTGKKPWLADNLNEGKLFNFYWLLTILSVLNLGIFLVSARSYVYKEKRLAEEGIELEETEPTCH</sequence>
<comment type="similarity">
    <text evidence="2">Belongs to the major facilitator superfamily. Proton-dependent oligopeptide transporter (POT/PTR) (TC 2.A.17) family.</text>
</comment>
<keyword evidence="5 7" id="KW-0472">Membrane</keyword>
<proteinExistence type="inferred from homology"/>
<evidence type="ECO:0000256" key="3">
    <source>
        <dbReference type="ARBA" id="ARBA00022692"/>
    </source>
</evidence>
<feature type="transmembrane region" description="Helical" evidence="7">
    <location>
        <begin position="72"/>
        <end position="93"/>
    </location>
</feature>
<evidence type="ECO:0000256" key="7">
    <source>
        <dbReference type="SAM" id="Phobius"/>
    </source>
</evidence>
<evidence type="ECO:0000313" key="8">
    <source>
        <dbReference type="EMBL" id="KAK4483599.1"/>
    </source>
</evidence>
<evidence type="ECO:0000256" key="1">
    <source>
        <dbReference type="ARBA" id="ARBA00004141"/>
    </source>
</evidence>
<comment type="similarity">
    <text evidence="6">Belongs to the major facilitator superfamily. Phosphate:H(+) symporter (TC 2.A.1.9) family.</text>
</comment>
<dbReference type="Gene3D" id="1.20.1250.20">
    <property type="entry name" value="MFS general substrate transporter like domains"/>
    <property type="match status" value="1"/>
</dbReference>
<evidence type="ECO:0000256" key="2">
    <source>
        <dbReference type="ARBA" id="ARBA00005982"/>
    </source>
</evidence>
<evidence type="ECO:0000256" key="6">
    <source>
        <dbReference type="ARBA" id="ARBA00044504"/>
    </source>
</evidence>
<evidence type="ECO:0000256" key="4">
    <source>
        <dbReference type="ARBA" id="ARBA00022989"/>
    </source>
</evidence>
<comment type="caution">
    <text evidence="8">The sequence shown here is derived from an EMBL/GenBank/DDBJ whole genome shotgun (WGS) entry which is preliminary data.</text>
</comment>
<keyword evidence="9" id="KW-1185">Reference proteome</keyword>
<keyword evidence="4 7" id="KW-1133">Transmembrane helix</keyword>
<evidence type="ECO:0000256" key="5">
    <source>
        <dbReference type="ARBA" id="ARBA00023136"/>
    </source>
</evidence>
<dbReference type="InterPro" id="IPR036259">
    <property type="entry name" value="MFS_trans_sf"/>
</dbReference>